<evidence type="ECO:0000256" key="1">
    <source>
        <dbReference type="SAM" id="Phobius"/>
    </source>
</evidence>
<protein>
    <submittedName>
        <fullName evidence="2">Uncharacterized protein</fullName>
    </submittedName>
</protein>
<keyword evidence="1" id="KW-0472">Membrane</keyword>
<proteinExistence type="predicted"/>
<accession>A0A290WUD6</accession>
<sequence length="86" mass="9944">MAELAAARKSCLEEARQGKRMRQEYNINVIVVIKLIIVANIQWHAGKKSYDCLASRRQEMAVIAKLCRCKLVFFNTKVFVVNLQHH</sequence>
<keyword evidence="1" id="KW-0812">Transmembrane</keyword>
<evidence type="ECO:0000313" key="3">
    <source>
        <dbReference type="Proteomes" id="UP000218437"/>
    </source>
</evidence>
<gene>
    <name evidence="2" type="ORF">CNX70_10110</name>
</gene>
<feature type="transmembrane region" description="Helical" evidence="1">
    <location>
        <begin position="25"/>
        <end position="43"/>
    </location>
</feature>
<dbReference type="EMBL" id="CP023422">
    <property type="protein sequence ID" value="ATD60490.1"/>
    <property type="molecule type" value="Genomic_DNA"/>
</dbReference>
<keyword evidence="1" id="KW-1133">Transmembrane helix</keyword>
<reference evidence="2 3" key="1">
    <citation type="submission" date="2017-09" db="EMBL/GenBank/DDBJ databases">
        <title>Complete genome sequence of Janthinobacterium svalbardensis PAMC 27463.</title>
        <authorList>
            <person name="Cho Y.-J."/>
            <person name="Cho A."/>
            <person name="Kim O.-S."/>
            <person name="Lee J.-I."/>
        </authorList>
    </citation>
    <scope>NUCLEOTIDE SEQUENCE [LARGE SCALE GENOMIC DNA]</scope>
    <source>
        <strain evidence="2 3">PAMC 27463</strain>
    </source>
</reference>
<evidence type="ECO:0000313" key="2">
    <source>
        <dbReference type="EMBL" id="ATD60490.1"/>
    </source>
</evidence>
<organism evidence="2 3">
    <name type="scientific">Janthinobacterium svalbardensis</name>
    <dbReference type="NCBI Taxonomy" id="368607"/>
    <lineage>
        <taxon>Bacteria</taxon>
        <taxon>Pseudomonadati</taxon>
        <taxon>Pseudomonadota</taxon>
        <taxon>Betaproteobacteria</taxon>
        <taxon>Burkholderiales</taxon>
        <taxon>Oxalobacteraceae</taxon>
        <taxon>Janthinobacterium</taxon>
    </lineage>
</organism>
<dbReference type="KEGG" id="jsv:CNX70_10110"/>
<keyword evidence="3" id="KW-1185">Reference proteome</keyword>
<dbReference type="Proteomes" id="UP000218437">
    <property type="component" value="Chromosome"/>
</dbReference>
<dbReference type="AlphaFoldDB" id="A0A290WUD6"/>
<name>A0A290WUD6_9BURK</name>